<dbReference type="EMBL" id="JARBDR010000813">
    <property type="protein sequence ID" value="KAJ8306089.1"/>
    <property type="molecule type" value="Genomic_DNA"/>
</dbReference>
<evidence type="ECO:0000259" key="2">
    <source>
        <dbReference type="PROSITE" id="PS50835"/>
    </source>
</evidence>
<gene>
    <name evidence="3" type="ORF">KUTeg_016634</name>
</gene>
<proteinExistence type="predicted"/>
<dbReference type="SUPFAM" id="SSF48726">
    <property type="entry name" value="Immunoglobulin"/>
    <property type="match status" value="1"/>
</dbReference>
<dbReference type="InterPro" id="IPR013783">
    <property type="entry name" value="Ig-like_fold"/>
</dbReference>
<dbReference type="PROSITE" id="PS50835">
    <property type="entry name" value="IG_LIKE"/>
    <property type="match status" value="1"/>
</dbReference>
<dbReference type="Proteomes" id="UP001217089">
    <property type="component" value="Unassembled WGS sequence"/>
</dbReference>
<sequence length="124" mass="13914">MIYVDILSSLILLSSLDSLKAEELEVNIEFYLQSVSTKTGDSNIITATQGAILTLWCAARGSENIKFQWFKKGYPIDISLTDREIYTSVVISRSEEITRSILSLDSVTPYDRGEDSASKMKNKH</sequence>
<feature type="signal peptide" evidence="1">
    <location>
        <begin position="1"/>
        <end position="21"/>
    </location>
</feature>
<name>A0ABQ9EMC7_TEGGR</name>
<dbReference type="InterPro" id="IPR007110">
    <property type="entry name" value="Ig-like_dom"/>
</dbReference>
<feature type="domain" description="Ig-like" evidence="2">
    <location>
        <begin position="33"/>
        <end position="113"/>
    </location>
</feature>
<accession>A0ABQ9EMC7</accession>
<organism evidence="3 4">
    <name type="scientific">Tegillarca granosa</name>
    <name type="common">Malaysian cockle</name>
    <name type="synonym">Anadara granosa</name>
    <dbReference type="NCBI Taxonomy" id="220873"/>
    <lineage>
        <taxon>Eukaryota</taxon>
        <taxon>Metazoa</taxon>
        <taxon>Spiralia</taxon>
        <taxon>Lophotrochozoa</taxon>
        <taxon>Mollusca</taxon>
        <taxon>Bivalvia</taxon>
        <taxon>Autobranchia</taxon>
        <taxon>Pteriomorphia</taxon>
        <taxon>Arcoida</taxon>
        <taxon>Arcoidea</taxon>
        <taxon>Arcidae</taxon>
        <taxon>Tegillarca</taxon>
    </lineage>
</organism>
<dbReference type="InterPro" id="IPR036179">
    <property type="entry name" value="Ig-like_dom_sf"/>
</dbReference>
<reference evidence="3 4" key="1">
    <citation type="submission" date="2022-12" db="EMBL/GenBank/DDBJ databases">
        <title>Chromosome-level genome of Tegillarca granosa.</title>
        <authorList>
            <person name="Kim J."/>
        </authorList>
    </citation>
    <scope>NUCLEOTIDE SEQUENCE [LARGE SCALE GENOMIC DNA]</scope>
    <source>
        <strain evidence="3">Teg-2019</strain>
        <tissue evidence="3">Adductor muscle</tissue>
    </source>
</reference>
<protein>
    <recommendedName>
        <fullName evidence="2">Ig-like domain-containing protein</fullName>
    </recommendedName>
</protein>
<keyword evidence="1" id="KW-0732">Signal</keyword>
<evidence type="ECO:0000256" key="1">
    <source>
        <dbReference type="SAM" id="SignalP"/>
    </source>
</evidence>
<evidence type="ECO:0000313" key="3">
    <source>
        <dbReference type="EMBL" id="KAJ8306089.1"/>
    </source>
</evidence>
<comment type="caution">
    <text evidence="3">The sequence shown here is derived from an EMBL/GenBank/DDBJ whole genome shotgun (WGS) entry which is preliminary data.</text>
</comment>
<evidence type="ECO:0000313" key="4">
    <source>
        <dbReference type="Proteomes" id="UP001217089"/>
    </source>
</evidence>
<feature type="chain" id="PRO_5045122235" description="Ig-like domain-containing protein" evidence="1">
    <location>
        <begin position="22"/>
        <end position="124"/>
    </location>
</feature>
<dbReference type="CDD" id="cd00096">
    <property type="entry name" value="Ig"/>
    <property type="match status" value="1"/>
</dbReference>
<dbReference type="Gene3D" id="2.60.40.10">
    <property type="entry name" value="Immunoglobulins"/>
    <property type="match status" value="1"/>
</dbReference>
<keyword evidence="4" id="KW-1185">Reference proteome</keyword>